<evidence type="ECO:0000313" key="3">
    <source>
        <dbReference type="Proteomes" id="UP000219564"/>
    </source>
</evidence>
<proteinExistence type="predicted"/>
<comment type="caution">
    <text evidence="2">The sequence shown here is derived from an EMBL/GenBank/DDBJ whole genome shotgun (WGS) entry which is preliminary data.</text>
</comment>
<protein>
    <recommendedName>
        <fullName evidence="1">Thoeris anti-defense 2-like domain-containing protein</fullName>
    </recommendedName>
</protein>
<evidence type="ECO:0000313" key="2">
    <source>
        <dbReference type="EMBL" id="SOB54761.1"/>
    </source>
</evidence>
<dbReference type="Pfam" id="PF11195">
    <property type="entry name" value="Tad2-like"/>
    <property type="match status" value="1"/>
</dbReference>
<evidence type="ECO:0000259" key="1">
    <source>
        <dbReference type="Pfam" id="PF11195"/>
    </source>
</evidence>
<sequence length="178" mass="19513">MKSPTSEVVSVKQFIGTKIILAVAMTRLSYNEYRGWALPADENGADEGYLVEYTDGGAPNHPAHAGYISWSPKAQFDNAYRPTSGMSLGLAIEALKLGKRVTRAGWNGKGMWLVLVPGTPSAQLREGSPYHSALGLPECEILPHIDMWTTNHEGRRAMLPGWLASQTDMLADDWQLVD</sequence>
<organism evidence="2 3">
    <name type="scientific">Pseudomonas lundensis</name>
    <dbReference type="NCBI Taxonomy" id="86185"/>
    <lineage>
        <taxon>Bacteria</taxon>
        <taxon>Pseudomonadati</taxon>
        <taxon>Pseudomonadota</taxon>
        <taxon>Gammaproteobacteria</taxon>
        <taxon>Pseudomonadales</taxon>
        <taxon>Pseudomonadaceae</taxon>
        <taxon>Pseudomonas</taxon>
    </lineage>
</organism>
<dbReference type="AlphaFoldDB" id="A0AAX2HCV4"/>
<feature type="domain" description="Thoeris anti-defense 2-like" evidence="1">
    <location>
        <begin position="86"/>
        <end position="177"/>
    </location>
</feature>
<dbReference type="EMBL" id="OBKZ01000050">
    <property type="protein sequence ID" value="SOB54761.1"/>
    <property type="molecule type" value="Genomic_DNA"/>
</dbReference>
<accession>A0AAX2HCV4</accession>
<name>A0AAX2HCV4_9PSED</name>
<reference evidence="2 3" key="1">
    <citation type="submission" date="2017-08" db="EMBL/GenBank/DDBJ databases">
        <authorList>
            <person name="Chaillou S."/>
        </authorList>
    </citation>
    <scope>NUCLEOTIDE SEQUENCE [LARGE SCALE GENOMIC DNA]</scope>
    <source>
        <strain evidence="2 3">MFPA15A1205</strain>
    </source>
</reference>
<dbReference type="Proteomes" id="UP000219564">
    <property type="component" value="Unassembled WGS sequence"/>
</dbReference>
<dbReference type="InterPro" id="IPR021361">
    <property type="entry name" value="Tad2-like_dom"/>
</dbReference>
<gene>
    <name evidence="2" type="ORF">PLUA15_540020</name>
</gene>